<evidence type="ECO:0000256" key="6">
    <source>
        <dbReference type="ARBA" id="ARBA00022438"/>
    </source>
</evidence>
<dbReference type="InterPro" id="IPR001930">
    <property type="entry name" value="Peptidase_M1"/>
</dbReference>
<evidence type="ECO:0000259" key="13">
    <source>
        <dbReference type="Pfam" id="PF17900"/>
    </source>
</evidence>
<evidence type="ECO:0000256" key="4">
    <source>
        <dbReference type="ARBA" id="ARBA00012564"/>
    </source>
</evidence>
<comment type="cofactor">
    <cofactor evidence="2">
        <name>Zn(2+)</name>
        <dbReference type="ChEBI" id="CHEBI:29105"/>
    </cofactor>
</comment>
<dbReference type="EMBL" id="JBHULY010000039">
    <property type="protein sequence ID" value="MFD2727784.1"/>
    <property type="molecule type" value="Genomic_DNA"/>
</dbReference>
<comment type="catalytic activity">
    <reaction evidence="1">
        <text>Release of an N-terminal amino acid, Xaa-|-Yaa- from a peptide, amide or arylamide. Xaa is preferably Ala, but may be most amino acids including Pro (slow action). When a terminal hydrophobic residue is followed by a prolyl residue, the two may be released as an intact Xaa-Pro dipeptide.</text>
        <dbReference type="EC" id="3.4.11.2"/>
    </reaction>
</comment>
<name>A0ABW5TFX2_9FLAO</name>
<dbReference type="CDD" id="cd09603">
    <property type="entry name" value="M1_APN_like"/>
    <property type="match status" value="1"/>
</dbReference>
<keyword evidence="7" id="KW-0645">Protease</keyword>
<evidence type="ECO:0000256" key="8">
    <source>
        <dbReference type="ARBA" id="ARBA00022723"/>
    </source>
</evidence>
<keyword evidence="10" id="KW-0862">Zinc</keyword>
<dbReference type="Gene3D" id="1.10.390.10">
    <property type="entry name" value="Neutral Protease Domain 2"/>
    <property type="match status" value="1"/>
</dbReference>
<comment type="caution">
    <text evidence="14">The sequence shown here is derived from an EMBL/GenBank/DDBJ whole genome shotgun (WGS) entry which is preliminary data.</text>
</comment>
<dbReference type="Proteomes" id="UP001597476">
    <property type="component" value="Unassembled WGS sequence"/>
</dbReference>
<dbReference type="EC" id="3.4.11.2" evidence="4"/>
<evidence type="ECO:0000256" key="1">
    <source>
        <dbReference type="ARBA" id="ARBA00000098"/>
    </source>
</evidence>
<evidence type="ECO:0000256" key="3">
    <source>
        <dbReference type="ARBA" id="ARBA00010136"/>
    </source>
</evidence>
<dbReference type="PANTHER" id="PTHR11533">
    <property type="entry name" value="PROTEASE M1 ZINC METALLOPROTEASE"/>
    <property type="match status" value="1"/>
</dbReference>
<dbReference type="InterPro" id="IPR042097">
    <property type="entry name" value="Aminopeptidase_N-like_N_sf"/>
</dbReference>
<dbReference type="PRINTS" id="PR00756">
    <property type="entry name" value="ALADIPTASE"/>
</dbReference>
<dbReference type="Pfam" id="PF17900">
    <property type="entry name" value="Peptidase_M1_N"/>
    <property type="match status" value="1"/>
</dbReference>
<evidence type="ECO:0000313" key="14">
    <source>
        <dbReference type="EMBL" id="MFD2727784.1"/>
    </source>
</evidence>
<dbReference type="SUPFAM" id="SSF55486">
    <property type="entry name" value="Metalloproteases ('zincins'), catalytic domain"/>
    <property type="match status" value="1"/>
</dbReference>
<gene>
    <name evidence="14" type="ORF">ACFSR8_16290</name>
</gene>
<dbReference type="Pfam" id="PF01433">
    <property type="entry name" value="Peptidase_M1"/>
    <property type="match status" value="1"/>
</dbReference>
<feature type="domain" description="Aminopeptidase N-like N-terminal" evidence="13">
    <location>
        <begin position="36"/>
        <end position="203"/>
    </location>
</feature>
<dbReference type="InterPro" id="IPR050344">
    <property type="entry name" value="Peptidase_M1_aminopeptidases"/>
</dbReference>
<keyword evidence="6 14" id="KW-0031">Aminopeptidase</keyword>
<keyword evidence="9 14" id="KW-0378">Hydrolase</keyword>
<keyword evidence="15" id="KW-1185">Reference proteome</keyword>
<protein>
    <recommendedName>
        <fullName evidence="5">Aminopeptidase N</fullName>
        <ecNumber evidence="4">3.4.11.2</ecNumber>
    </recommendedName>
</protein>
<dbReference type="SUPFAM" id="SSF63737">
    <property type="entry name" value="Leukotriene A4 hydrolase N-terminal domain"/>
    <property type="match status" value="1"/>
</dbReference>
<dbReference type="InterPro" id="IPR045357">
    <property type="entry name" value="Aminopeptidase_N-like_N"/>
</dbReference>
<evidence type="ECO:0000256" key="11">
    <source>
        <dbReference type="ARBA" id="ARBA00023049"/>
    </source>
</evidence>
<dbReference type="RefSeq" id="WP_380293979.1">
    <property type="nucleotide sequence ID" value="NZ_JBHULY010000039.1"/>
</dbReference>
<dbReference type="PANTHER" id="PTHR11533:SF174">
    <property type="entry name" value="PUROMYCIN-SENSITIVE AMINOPEPTIDASE-RELATED"/>
    <property type="match status" value="1"/>
</dbReference>
<sequence length="661" mass="77805">MKKIFFISLILSFFLCSSQQTEYVDFLRIHSDIGFDVSQNKVYGSYECTFEIMKDVDSIYLDAQNIKVISKQLLEVQPHIHTEYQGIKYQNNSKHIIVYNKFKKGQVFELNLNYSCSPKKALYFIDWDYNNGNQQVWTQGQGKYTSNWLPSIDDMNEKIEFDLSITFDKNYEVIANGNLTNKQINDSTITWHYDMEQPMPSYLVALAIGKYKKKVEYSKSGIPLEMYYYPQDSSKFEPTYRYTKQMFDFLEEEIGVPYPWQNYKMVPVKDFLYAGMENTTLNIYSDSFVVDSIGFVDRNFVNINAHELAHQWFGNLVTATSGTHHWLQEGFATYYALLAEKDIFGEDYYYWRLYEYAQELLAQDKAGQSTSLLNPKSSSTTFYKKGCWVLHLLREKVGDEAFRTAVKNYLLKHQFQNVDTDDFISAVEKSSGEDLTNFINKWLVSSELHYHEMEEFFYLTSIDYKGFLQLDCEQDANACKDFVLNNKNNDLISEIIRRMPGGISREITEIKGIKPRQAIARTLREIPQELKMDYESLLNDKSYITVETTLFNLWKNFPEDRIKYLEQTKDIIGFNDKNVRMLWLTLALITEDYEPESKAKYFHELTDYTSPKYGFEVRQSAFQYLHQIQACNEECKANLEQATTHHNWRFKKFARSLLEAD</sequence>
<dbReference type="Gene3D" id="2.60.40.1730">
    <property type="entry name" value="tricorn interacting facor f3 domain"/>
    <property type="match status" value="1"/>
</dbReference>
<keyword evidence="11" id="KW-0482">Metalloprotease</keyword>
<organism evidence="14 15">
    <name type="scientific">Hyunsoonleella rubra</name>
    <dbReference type="NCBI Taxonomy" id="1737062"/>
    <lineage>
        <taxon>Bacteria</taxon>
        <taxon>Pseudomonadati</taxon>
        <taxon>Bacteroidota</taxon>
        <taxon>Flavobacteriia</taxon>
        <taxon>Flavobacteriales</taxon>
        <taxon>Flavobacteriaceae</taxon>
    </lineage>
</organism>
<keyword evidence="8" id="KW-0479">Metal-binding</keyword>
<evidence type="ECO:0000256" key="9">
    <source>
        <dbReference type="ARBA" id="ARBA00022801"/>
    </source>
</evidence>
<evidence type="ECO:0000256" key="7">
    <source>
        <dbReference type="ARBA" id="ARBA00022670"/>
    </source>
</evidence>
<evidence type="ECO:0000259" key="12">
    <source>
        <dbReference type="Pfam" id="PF01433"/>
    </source>
</evidence>
<evidence type="ECO:0000256" key="5">
    <source>
        <dbReference type="ARBA" id="ARBA00015611"/>
    </source>
</evidence>
<dbReference type="GO" id="GO:0004177">
    <property type="term" value="F:aminopeptidase activity"/>
    <property type="evidence" value="ECO:0007669"/>
    <property type="project" value="UniProtKB-KW"/>
</dbReference>
<evidence type="ECO:0000256" key="2">
    <source>
        <dbReference type="ARBA" id="ARBA00001947"/>
    </source>
</evidence>
<feature type="domain" description="Peptidase M1 membrane alanine aminopeptidase" evidence="12">
    <location>
        <begin position="242"/>
        <end position="442"/>
    </location>
</feature>
<dbReference type="InterPro" id="IPR014782">
    <property type="entry name" value="Peptidase_M1_dom"/>
</dbReference>
<accession>A0ABW5TFX2</accession>
<comment type="similarity">
    <text evidence="3">Belongs to the peptidase M1 family.</text>
</comment>
<dbReference type="InterPro" id="IPR027268">
    <property type="entry name" value="Peptidase_M4/M1_CTD_sf"/>
</dbReference>
<reference evidence="15" key="1">
    <citation type="journal article" date="2019" name="Int. J. Syst. Evol. Microbiol.">
        <title>The Global Catalogue of Microorganisms (GCM) 10K type strain sequencing project: providing services to taxonomists for standard genome sequencing and annotation.</title>
        <authorList>
            <consortium name="The Broad Institute Genomics Platform"/>
            <consortium name="The Broad Institute Genome Sequencing Center for Infectious Disease"/>
            <person name="Wu L."/>
            <person name="Ma J."/>
        </authorList>
    </citation>
    <scope>NUCLEOTIDE SEQUENCE [LARGE SCALE GENOMIC DNA]</scope>
    <source>
        <strain evidence="15">KCTC 42398</strain>
    </source>
</reference>
<proteinExistence type="inferred from homology"/>
<evidence type="ECO:0000313" key="15">
    <source>
        <dbReference type="Proteomes" id="UP001597476"/>
    </source>
</evidence>
<evidence type="ECO:0000256" key="10">
    <source>
        <dbReference type="ARBA" id="ARBA00022833"/>
    </source>
</evidence>